<feature type="region of interest" description="Disordered" evidence="1">
    <location>
        <begin position="72"/>
        <end position="104"/>
    </location>
</feature>
<name>A0A0F8W488_9ZZZZ</name>
<proteinExistence type="predicted"/>
<gene>
    <name evidence="2" type="ORF">LCGC14_3115550</name>
</gene>
<protein>
    <submittedName>
        <fullName evidence="2">Uncharacterized protein</fullName>
    </submittedName>
</protein>
<evidence type="ECO:0000256" key="1">
    <source>
        <dbReference type="SAM" id="MobiDB-lite"/>
    </source>
</evidence>
<comment type="caution">
    <text evidence="2">The sequence shown here is derived from an EMBL/GenBank/DDBJ whole genome shotgun (WGS) entry which is preliminary data.</text>
</comment>
<feature type="non-terminal residue" evidence="2">
    <location>
        <position position="104"/>
    </location>
</feature>
<dbReference type="AlphaFoldDB" id="A0A0F8W488"/>
<dbReference type="EMBL" id="LAZR01067538">
    <property type="protein sequence ID" value="KKK51378.1"/>
    <property type="molecule type" value="Genomic_DNA"/>
</dbReference>
<organism evidence="2">
    <name type="scientific">marine sediment metagenome</name>
    <dbReference type="NCBI Taxonomy" id="412755"/>
    <lineage>
        <taxon>unclassified sequences</taxon>
        <taxon>metagenomes</taxon>
        <taxon>ecological metagenomes</taxon>
    </lineage>
</organism>
<accession>A0A0F8W488</accession>
<reference evidence="2" key="1">
    <citation type="journal article" date="2015" name="Nature">
        <title>Complex archaea that bridge the gap between prokaryotes and eukaryotes.</title>
        <authorList>
            <person name="Spang A."/>
            <person name="Saw J.H."/>
            <person name="Jorgensen S.L."/>
            <person name="Zaremba-Niedzwiedzka K."/>
            <person name="Martijn J."/>
            <person name="Lind A.E."/>
            <person name="van Eijk R."/>
            <person name="Schleper C."/>
            <person name="Guy L."/>
            <person name="Ettema T.J."/>
        </authorList>
    </citation>
    <scope>NUCLEOTIDE SEQUENCE</scope>
</reference>
<evidence type="ECO:0000313" key="2">
    <source>
        <dbReference type="EMBL" id="KKK51378.1"/>
    </source>
</evidence>
<sequence length="104" mass="11475">MGQYDYEGTAETRMYDWLVTRDGQSLSLCADAPPTEREIEDLEYLRSLVRRDHDVGPVPTDLDKIADIVVGTGTPLPEERDPKKPASATGGVDYYDMEGKGGIP</sequence>